<sequence length="418" mass="44425">MKKIILLAIAAVLLGAGFYFLNLPETAVNPKIEILSGLANVLNAQDKSVVRGLSDGDEINPGFLIKVSSGGSANLVFPDGSIARLDSETELLVEEAQFIRGSGKLLARFELLSGRVWSKVSALATPDSQWEVKTANAVATVRGTAFGVEYLNEKSNVVVAENAVAVAAIDPETKSVIENSEVAVSENQFVEVKKDDIQRMKSADRTVAAPAMTVMAVREAPKAMMESAWVARNIEADRRVIAPEVIRKEKENTSIDKEPQTFPVKAGTRAVEETRTAMEAVSKPAAVESKTGSVEFAPSVAIKPAVKPERLEVVAKSGLSAVKEGDQIFFDAVLAMSDGSKKIVTESAKWQALGNIGRLEKPGLFIAQLGAAVAEFGSAPGSVTAVWQDPVSGETFLANSPIFTVEANVEVILDSSRG</sequence>
<organism evidence="2 3">
    <name type="scientific">Candidatus Harrisonbacteria bacterium RIFCSPHIGHO2_02_FULL_42_16</name>
    <dbReference type="NCBI Taxonomy" id="1798404"/>
    <lineage>
        <taxon>Bacteria</taxon>
        <taxon>Candidatus Harrisoniibacteriota</taxon>
    </lineage>
</organism>
<dbReference type="Proteomes" id="UP000177960">
    <property type="component" value="Unassembled WGS sequence"/>
</dbReference>
<comment type="caution">
    <text evidence="2">The sequence shown here is derived from an EMBL/GenBank/DDBJ whole genome shotgun (WGS) entry which is preliminary data.</text>
</comment>
<proteinExistence type="predicted"/>
<dbReference type="PANTHER" id="PTHR38731:SF1">
    <property type="entry name" value="FECR PROTEIN DOMAIN-CONTAINING PROTEIN"/>
    <property type="match status" value="1"/>
</dbReference>
<dbReference type="PANTHER" id="PTHR38731">
    <property type="entry name" value="LIPL45-RELATED LIPOPROTEIN-RELATED"/>
    <property type="match status" value="1"/>
</dbReference>
<dbReference type="EMBL" id="MHJG01000002">
    <property type="protein sequence ID" value="OGY64604.1"/>
    <property type="molecule type" value="Genomic_DNA"/>
</dbReference>
<gene>
    <name evidence="2" type="ORF">A3B92_00520</name>
</gene>
<dbReference type="Pfam" id="PF04773">
    <property type="entry name" value="FecR"/>
    <property type="match status" value="1"/>
</dbReference>
<protein>
    <recommendedName>
        <fullName evidence="1">FecR protein domain-containing protein</fullName>
    </recommendedName>
</protein>
<evidence type="ECO:0000313" key="2">
    <source>
        <dbReference type="EMBL" id="OGY64604.1"/>
    </source>
</evidence>
<evidence type="ECO:0000313" key="3">
    <source>
        <dbReference type="Proteomes" id="UP000177960"/>
    </source>
</evidence>
<dbReference type="InterPro" id="IPR006860">
    <property type="entry name" value="FecR"/>
</dbReference>
<name>A0A1G1ZJ55_9BACT</name>
<dbReference type="AlphaFoldDB" id="A0A1G1ZJ55"/>
<evidence type="ECO:0000259" key="1">
    <source>
        <dbReference type="Pfam" id="PF04773"/>
    </source>
</evidence>
<reference evidence="2 3" key="1">
    <citation type="journal article" date="2016" name="Nat. Commun.">
        <title>Thousands of microbial genomes shed light on interconnected biogeochemical processes in an aquifer system.</title>
        <authorList>
            <person name="Anantharaman K."/>
            <person name="Brown C.T."/>
            <person name="Hug L.A."/>
            <person name="Sharon I."/>
            <person name="Castelle C.J."/>
            <person name="Probst A.J."/>
            <person name="Thomas B.C."/>
            <person name="Singh A."/>
            <person name="Wilkins M.J."/>
            <person name="Karaoz U."/>
            <person name="Brodie E.L."/>
            <person name="Williams K.H."/>
            <person name="Hubbard S.S."/>
            <person name="Banfield J.F."/>
        </authorList>
    </citation>
    <scope>NUCLEOTIDE SEQUENCE [LARGE SCALE GENOMIC DNA]</scope>
</reference>
<accession>A0A1G1ZJ55</accession>
<dbReference type="STRING" id="1798404.A3B92_00520"/>
<feature type="domain" description="FecR protein" evidence="1">
    <location>
        <begin position="65"/>
        <end position="164"/>
    </location>
</feature>
<dbReference type="Gene3D" id="2.60.120.1440">
    <property type="match status" value="1"/>
</dbReference>